<gene>
    <name evidence="1" type="ORF">RR42_m2809</name>
</gene>
<keyword evidence="2" id="KW-1185">Reference proteome</keyword>
<reference evidence="1 2" key="1">
    <citation type="journal article" date="2015" name="Genome Announc.">
        <title>Complete Genome Sequence of Cupriavidus basilensis 4G11, Isolated from the Oak Ridge Field Research Center Site.</title>
        <authorList>
            <person name="Ray J."/>
            <person name="Waters R.J."/>
            <person name="Skerker J.M."/>
            <person name="Kuehl J.V."/>
            <person name="Price M.N."/>
            <person name="Huang J."/>
            <person name="Chakraborty R."/>
            <person name="Arkin A.P."/>
            <person name="Deutschbauer A."/>
        </authorList>
    </citation>
    <scope>NUCLEOTIDE SEQUENCE [LARGE SCALE GENOMIC DNA]</scope>
    <source>
        <strain evidence="1">4G11</strain>
    </source>
</reference>
<sequence length="120" mass="13135">MWHREGLDCGKCKAIMACGLARVNRGSPESGRAPCYDPDKSSEVKMSKHVFTRSQYLAILNESLKNDPRWKPGMAFVFHPPGADEASATGVGCTGPDDVLPVYAEIERVAADLIEVREAR</sequence>
<name>A0A0C4YBB6_9BURK</name>
<dbReference type="STRING" id="68895.RR42_m2809"/>
<dbReference type="Proteomes" id="UP000031843">
    <property type="component" value="Chromosome main"/>
</dbReference>
<organism evidence="1 2">
    <name type="scientific">Cupriavidus basilensis</name>
    <dbReference type="NCBI Taxonomy" id="68895"/>
    <lineage>
        <taxon>Bacteria</taxon>
        <taxon>Pseudomonadati</taxon>
        <taxon>Pseudomonadota</taxon>
        <taxon>Betaproteobacteria</taxon>
        <taxon>Burkholderiales</taxon>
        <taxon>Burkholderiaceae</taxon>
        <taxon>Cupriavidus</taxon>
    </lineage>
</organism>
<proteinExistence type="predicted"/>
<evidence type="ECO:0000313" key="2">
    <source>
        <dbReference type="Proteomes" id="UP000031843"/>
    </source>
</evidence>
<protein>
    <submittedName>
        <fullName evidence="1">Uncharacterized protein</fullName>
    </submittedName>
</protein>
<dbReference type="AlphaFoldDB" id="A0A0C4YBB6"/>
<dbReference type="KEGG" id="cbw:RR42_m2809"/>
<accession>A0A0C4YBB6</accession>
<evidence type="ECO:0000313" key="1">
    <source>
        <dbReference type="EMBL" id="AJG20188.1"/>
    </source>
</evidence>
<dbReference type="EMBL" id="CP010536">
    <property type="protein sequence ID" value="AJG20188.1"/>
    <property type="molecule type" value="Genomic_DNA"/>
</dbReference>